<keyword evidence="1" id="KW-0472">Membrane</keyword>
<feature type="transmembrane region" description="Helical" evidence="1">
    <location>
        <begin position="33"/>
        <end position="57"/>
    </location>
</feature>
<organism evidence="2 3">
    <name type="scientific">Salvia divinorum</name>
    <name type="common">Maria pastora</name>
    <name type="synonym">Diviner's sage</name>
    <dbReference type="NCBI Taxonomy" id="28513"/>
    <lineage>
        <taxon>Eukaryota</taxon>
        <taxon>Viridiplantae</taxon>
        <taxon>Streptophyta</taxon>
        <taxon>Embryophyta</taxon>
        <taxon>Tracheophyta</taxon>
        <taxon>Spermatophyta</taxon>
        <taxon>Magnoliopsida</taxon>
        <taxon>eudicotyledons</taxon>
        <taxon>Gunneridae</taxon>
        <taxon>Pentapetalae</taxon>
        <taxon>asterids</taxon>
        <taxon>lamiids</taxon>
        <taxon>Lamiales</taxon>
        <taxon>Lamiaceae</taxon>
        <taxon>Nepetoideae</taxon>
        <taxon>Mentheae</taxon>
        <taxon>Salviinae</taxon>
        <taxon>Salvia</taxon>
        <taxon>Salvia subgen. Calosphace</taxon>
    </lineage>
</organism>
<keyword evidence="1" id="KW-1133">Transmembrane helix</keyword>
<evidence type="ECO:0000256" key="1">
    <source>
        <dbReference type="SAM" id="Phobius"/>
    </source>
</evidence>
<reference evidence="2 3" key="1">
    <citation type="submission" date="2024-06" db="EMBL/GenBank/DDBJ databases">
        <title>A chromosome level genome sequence of Diviner's sage (Salvia divinorum).</title>
        <authorList>
            <person name="Ford S.A."/>
            <person name="Ro D.-K."/>
            <person name="Ness R.W."/>
            <person name="Phillips M.A."/>
        </authorList>
    </citation>
    <scope>NUCLEOTIDE SEQUENCE [LARGE SCALE GENOMIC DNA]</scope>
    <source>
        <strain evidence="2">SAF-2024a</strain>
        <tissue evidence="2">Leaf</tissue>
    </source>
</reference>
<dbReference type="AlphaFoldDB" id="A0ABD1IB16"/>
<keyword evidence="1" id="KW-0812">Transmembrane</keyword>
<dbReference type="Proteomes" id="UP001567538">
    <property type="component" value="Unassembled WGS sequence"/>
</dbReference>
<name>A0ABD1IB16_SALDI</name>
<evidence type="ECO:0000313" key="3">
    <source>
        <dbReference type="Proteomes" id="UP001567538"/>
    </source>
</evidence>
<proteinExistence type="predicted"/>
<sequence>MTGNYFKLIRLPHLRQSPLPPFLHGDSARFSDYIASSFIVSLVPFPIFFLSLSLALLAASVNHNKAGDTFGLCLASHAAGGLRARPHYVALPSALVVSSSRFQRENATASLPYSSGWLHPCARHAAAAILPPTPNWFGGRVAGAVSTLRLRSPLPRWIARRRRLSSFSCHCPFEATPVPAPAPHSRTDAAAWLLLVEQSVARGKCLYGEQDERGIMV</sequence>
<protein>
    <submittedName>
        <fullName evidence="2">Uncharacterized protein</fullName>
    </submittedName>
</protein>
<dbReference type="EMBL" id="JBEAFC010000003">
    <property type="protein sequence ID" value="KAL1564993.1"/>
    <property type="molecule type" value="Genomic_DNA"/>
</dbReference>
<accession>A0ABD1IB16</accession>
<evidence type="ECO:0000313" key="2">
    <source>
        <dbReference type="EMBL" id="KAL1564993.1"/>
    </source>
</evidence>
<gene>
    <name evidence="2" type="ORF">AAHA92_07267</name>
</gene>
<comment type="caution">
    <text evidence="2">The sequence shown here is derived from an EMBL/GenBank/DDBJ whole genome shotgun (WGS) entry which is preliminary data.</text>
</comment>
<keyword evidence="3" id="KW-1185">Reference proteome</keyword>